<dbReference type="PROSITE" id="PS51819">
    <property type="entry name" value="VOC"/>
    <property type="match status" value="1"/>
</dbReference>
<dbReference type="GO" id="GO:0051213">
    <property type="term" value="F:dioxygenase activity"/>
    <property type="evidence" value="ECO:0007669"/>
    <property type="project" value="UniProtKB-KW"/>
</dbReference>
<dbReference type="Pfam" id="PF00903">
    <property type="entry name" value="Glyoxalase"/>
    <property type="match status" value="1"/>
</dbReference>
<organism evidence="2">
    <name type="scientific">Variovorax paradoxus (strain S110)</name>
    <dbReference type="NCBI Taxonomy" id="543728"/>
    <lineage>
        <taxon>Bacteria</taxon>
        <taxon>Pseudomonadati</taxon>
        <taxon>Pseudomonadota</taxon>
        <taxon>Betaproteobacteria</taxon>
        <taxon>Burkholderiales</taxon>
        <taxon>Comamonadaceae</taxon>
        <taxon>Variovorax</taxon>
    </lineage>
</organism>
<keyword evidence="2" id="KW-0560">Oxidoreductase</keyword>
<sequence>MTEVTSSLGPSRSRPYGLGDRYHLQHVHLFASNIDETIAFYEKWFDARVTWDGDYGGARNVFMKIGIGAMHLYEQSPRDLGRNAVHHLGMQVVGLQEVYERMKAAGLHLPNPVREHSGGGYFMVKAPDDVLLEVFEPGRNRDPRVRDYYGLGTGE</sequence>
<dbReference type="EMBL" id="CP001636">
    <property type="protein sequence ID" value="ACS22743.1"/>
    <property type="molecule type" value="Genomic_DNA"/>
</dbReference>
<name>C5D1H3_VARPS</name>
<dbReference type="eggNOG" id="ENOG503195Z">
    <property type="taxonomic scope" value="Bacteria"/>
</dbReference>
<dbReference type="STRING" id="543728.Vapar_6180"/>
<dbReference type="InterPro" id="IPR037523">
    <property type="entry name" value="VOC_core"/>
</dbReference>
<reference evidence="2" key="1">
    <citation type="submission" date="2009-06" db="EMBL/GenBank/DDBJ databases">
        <title>Complete sequence of chromosome 2 of Variovorax paradoxus S110.</title>
        <authorList>
            <consortium name="US DOE Joint Genome Institute"/>
            <person name="Lucas S."/>
            <person name="Copeland A."/>
            <person name="Lapidus A."/>
            <person name="Glavina del Rio T."/>
            <person name="Tice H."/>
            <person name="Bruce D."/>
            <person name="Goodwin L."/>
            <person name="Pitluck S."/>
            <person name="Chertkov O."/>
            <person name="Brettin T."/>
            <person name="Detter J.C."/>
            <person name="Han C."/>
            <person name="Larimer F."/>
            <person name="Land M."/>
            <person name="Hauser L."/>
            <person name="Kyrpides N."/>
            <person name="Ovchinnikova G."/>
            <person name="Orwin P."/>
            <person name="Leadbetter J.R."/>
            <person name="Spain J.C."/>
            <person name="Han J.I."/>
        </authorList>
    </citation>
    <scope>NUCLEOTIDE SEQUENCE</scope>
    <source>
        <strain evidence="2">S110</strain>
    </source>
</reference>
<protein>
    <submittedName>
        <fullName evidence="2">Glyoxalase/bleomycin resistance protein/dioxygenase</fullName>
    </submittedName>
</protein>
<dbReference type="AlphaFoldDB" id="C5D1H3"/>
<proteinExistence type="predicted"/>
<dbReference type="HOGENOM" id="CLU_1773440_0_0_4"/>
<dbReference type="InterPro" id="IPR004360">
    <property type="entry name" value="Glyas_Fos-R_dOase_dom"/>
</dbReference>
<evidence type="ECO:0000259" key="1">
    <source>
        <dbReference type="PROSITE" id="PS51819"/>
    </source>
</evidence>
<dbReference type="InterPro" id="IPR029068">
    <property type="entry name" value="Glyas_Bleomycin-R_OHBP_Dase"/>
</dbReference>
<gene>
    <name evidence="2" type="ordered locus">Vapar_6180</name>
</gene>
<evidence type="ECO:0000313" key="2">
    <source>
        <dbReference type="EMBL" id="ACS22743.1"/>
    </source>
</evidence>
<dbReference type="KEGG" id="vap:Vapar_6180"/>
<dbReference type="CDD" id="cd06587">
    <property type="entry name" value="VOC"/>
    <property type="match status" value="1"/>
</dbReference>
<dbReference type="OrthoDB" id="9795306at2"/>
<accession>C5D1H3</accession>
<feature type="domain" description="VOC" evidence="1">
    <location>
        <begin position="23"/>
        <end position="137"/>
    </location>
</feature>
<dbReference type="Gene3D" id="3.10.180.10">
    <property type="entry name" value="2,3-Dihydroxybiphenyl 1,2-Dioxygenase, domain 1"/>
    <property type="match status" value="1"/>
</dbReference>
<dbReference type="SUPFAM" id="SSF54593">
    <property type="entry name" value="Glyoxalase/Bleomycin resistance protein/Dihydroxybiphenyl dioxygenase"/>
    <property type="match status" value="1"/>
</dbReference>
<keyword evidence="2" id="KW-0223">Dioxygenase</keyword>